<dbReference type="Proteomes" id="UP000664628">
    <property type="component" value="Unassembled WGS sequence"/>
</dbReference>
<reference evidence="3 4" key="1">
    <citation type="submission" date="2021-03" db="EMBL/GenBank/DDBJ databases">
        <title>Fibrella sp. HMF5405 genome sequencing and assembly.</title>
        <authorList>
            <person name="Kang H."/>
            <person name="Kim H."/>
            <person name="Bae S."/>
            <person name="Joh K."/>
        </authorList>
    </citation>
    <scope>NUCLEOTIDE SEQUENCE [LARGE SCALE GENOMIC DNA]</scope>
    <source>
        <strain evidence="3 4">HMF5405</strain>
    </source>
</reference>
<dbReference type="InterPro" id="IPR038310">
    <property type="entry name" value="DUF1104_sf"/>
</dbReference>
<feature type="compositionally biased region" description="Basic and acidic residues" evidence="1">
    <location>
        <begin position="49"/>
        <end position="88"/>
    </location>
</feature>
<keyword evidence="2" id="KW-0732">Signal</keyword>
<evidence type="ECO:0000256" key="1">
    <source>
        <dbReference type="SAM" id="MobiDB-lite"/>
    </source>
</evidence>
<evidence type="ECO:0000313" key="3">
    <source>
        <dbReference type="EMBL" id="MBO0949587.1"/>
    </source>
</evidence>
<protein>
    <recommendedName>
        <fullName evidence="5">DUF4890 domain-containing protein</fullName>
    </recommendedName>
</protein>
<accession>A0ABS3JHW0</accession>
<dbReference type="EMBL" id="JAFMYW010000003">
    <property type="protein sequence ID" value="MBO0949587.1"/>
    <property type="molecule type" value="Genomic_DNA"/>
</dbReference>
<evidence type="ECO:0000313" key="4">
    <source>
        <dbReference type="Proteomes" id="UP000664628"/>
    </source>
</evidence>
<feature type="region of interest" description="Disordered" evidence="1">
    <location>
        <begin position="44"/>
        <end position="95"/>
    </location>
</feature>
<evidence type="ECO:0008006" key="5">
    <source>
        <dbReference type="Google" id="ProtNLM"/>
    </source>
</evidence>
<proteinExistence type="predicted"/>
<sequence length="95" mass="11054">MRTRFLAASIIAVFISAGAFAQTEKPHLSKEERVARREEMKAKLAAMSPEERKAFKESQREKLKEKMANMTPDQREKVKERLQAQRERHQAKKNG</sequence>
<dbReference type="RefSeq" id="WP_207329539.1">
    <property type="nucleotide sequence ID" value="NZ_JAFMYW010000003.1"/>
</dbReference>
<gene>
    <name evidence="3" type="ORF">J2I46_13405</name>
</gene>
<feature type="chain" id="PRO_5045402528" description="DUF4890 domain-containing protein" evidence="2">
    <location>
        <begin position="22"/>
        <end position="95"/>
    </location>
</feature>
<organism evidence="3 4">
    <name type="scientific">Fibrella forsythiae</name>
    <dbReference type="NCBI Taxonomy" id="2817061"/>
    <lineage>
        <taxon>Bacteria</taxon>
        <taxon>Pseudomonadati</taxon>
        <taxon>Bacteroidota</taxon>
        <taxon>Cytophagia</taxon>
        <taxon>Cytophagales</taxon>
        <taxon>Spirosomataceae</taxon>
        <taxon>Fibrella</taxon>
    </lineage>
</organism>
<feature type="signal peptide" evidence="2">
    <location>
        <begin position="1"/>
        <end position="21"/>
    </location>
</feature>
<dbReference type="Gene3D" id="1.20.120.1430">
    <property type="entry name" value="HP0721 helical bundle"/>
    <property type="match status" value="1"/>
</dbReference>
<name>A0ABS3JHW0_9BACT</name>
<keyword evidence="4" id="KW-1185">Reference proteome</keyword>
<evidence type="ECO:0000256" key="2">
    <source>
        <dbReference type="SAM" id="SignalP"/>
    </source>
</evidence>
<comment type="caution">
    <text evidence="3">The sequence shown here is derived from an EMBL/GenBank/DDBJ whole genome shotgun (WGS) entry which is preliminary data.</text>
</comment>